<dbReference type="Proteomes" id="UP001218362">
    <property type="component" value="Chromosome"/>
</dbReference>
<dbReference type="AlphaFoldDB" id="A0AAJ6BPI6"/>
<name>A0AAJ6BPI6_9SPHN</name>
<organism evidence="1 2">
    <name type="scientific">Candidatus Andeanibacterium colombiense</name>
    <dbReference type="NCBI Taxonomy" id="3121345"/>
    <lineage>
        <taxon>Bacteria</taxon>
        <taxon>Pseudomonadati</taxon>
        <taxon>Pseudomonadota</taxon>
        <taxon>Alphaproteobacteria</taxon>
        <taxon>Sphingomonadales</taxon>
        <taxon>Sphingomonadaceae</taxon>
        <taxon>Candidatus Andeanibacterium</taxon>
    </lineage>
</organism>
<dbReference type="InterPro" id="IPR011330">
    <property type="entry name" value="Glyco_hydro/deAcase_b/a-brl"/>
</dbReference>
<dbReference type="Gene3D" id="3.20.20.370">
    <property type="entry name" value="Glycoside hydrolase/deacetylase"/>
    <property type="match status" value="1"/>
</dbReference>
<evidence type="ECO:0000313" key="1">
    <source>
        <dbReference type="EMBL" id="WEK46703.1"/>
    </source>
</evidence>
<dbReference type="GO" id="GO:0005975">
    <property type="term" value="P:carbohydrate metabolic process"/>
    <property type="evidence" value="ECO:0007669"/>
    <property type="project" value="InterPro"/>
</dbReference>
<proteinExistence type="predicted"/>
<reference evidence="1" key="1">
    <citation type="submission" date="2023-03" db="EMBL/GenBank/DDBJ databases">
        <title>Andean soil-derived lignocellulolytic bacterial consortium as a source of novel taxa and putative plastic-active enzymes.</title>
        <authorList>
            <person name="Diaz-Garcia L."/>
            <person name="Chuvochina M."/>
            <person name="Feuerriegel G."/>
            <person name="Bunk B."/>
            <person name="Sproer C."/>
            <person name="Streit W.R."/>
            <person name="Rodriguez L.M."/>
            <person name="Overmann J."/>
            <person name="Jimenez D.J."/>
        </authorList>
    </citation>
    <scope>NUCLEOTIDE SEQUENCE</scope>
    <source>
        <strain evidence="1">MAG 26</strain>
    </source>
</reference>
<dbReference type="EMBL" id="CP119316">
    <property type="protein sequence ID" value="WEK46703.1"/>
    <property type="molecule type" value="Genomic_DNA"/>
</dbReference>
<gene>
    <name evidence="1" type="ORF">P0Y56_17125</name>
</gene>
<dbReference type="CDD" id="cd10935">
    <property type="entry name" value="CE4_WalW"/>
    <property type="match status" value="1"/>
</dbReference>
<sequence>MTDRAEFREGFGPRFILTVDTEEEFDWSLPIRREGHGLDHVPRLAKFQQFCEHEGIAPIYLVDYPVATSALAGEILREPVAQGRAEVGIQLHPWVNPPFDEEVSEHNSFAGNLPPELERAKFLRLREAIERNFGTNPRIYRAGRYGTGRATGEMLREGGIAMDSSVRSKFDYSAGGGVDYRRHPLEPYWLDTAHTVLELPLTTVFWGLLRRQGDRLYPLMWRLPAMRGVLARLGLLERIPLTPEGVSVEEAIRGIDMALDDGIPLLNFSFHSPSLRAGHTPYVRDDKDLDHLYDWWRRIFAYLAQRGVKSCSLEDVMGAVKV</sequence>
<dbReference type="SUPFAM" id="SSF88713">
    <property type="entry name" value="Glycoside hydrolase/deacetylase"/>
    <property type="match status" value="1"/>
</dbReference>
<accession>A0AAJ6BPI6</accession>
<dbReference type="KEGG" id="acob:P0Y56_17125"/>
<evidence type="ECO:0000313" key="2">
    <source>
        <dbReference type="Proteomes" id="UP001218362"/>
    </source>
</evidence>
<protein>
    <submittedName>
        <fullName evidence="1">Polysaccharide deacetylase family protein</fullName>
    </submittedName>
</protein>